<evidence type="ECO:0000313" key="3">
    <source>
        <dbReference type="RefSeq" id="XP_052747990.1"/>
    </source>
</evidence>
<reference evidence="3" key="1">
    <citation type="submission" date="2025-08" db="UniProtKB">
        <authorList>
            <consortium name="RefSeq"/>
        </authorList>
    </citation>
    <scope>IDENTIFICATION</scope>
    <source>
        <tissue evidence="3">Whole larvae</tissue>
    </source>
</reference>
<proteinExistence type="predicted"/>
<dbReference type="GeneID" id="128200047"/>
<evidence type="ECO:0000313" key="2">
    <source>
        <dbReference type="Proteomes" id="UP001652740"/>
    </source>
</evidence>
<feature type="domain" description="Integrase catalytic" evidence="1">
    <location>
        <begin position="140"/>
        <end position="226"/>
    </location>
</feature>
<dbReference type="InterPro" id="IPR001584">
    <property type="entry name" value="Integrase_cat-core"/>
</dbReference>
<organism evidence="2 3">
    <name type="scientific">Galleria mellonella</name>
    <name type="common">Greater wax moth</name>
    <dbReference type="NCBI Taxonomy" id="7137"/>
    <lineage>
        <taxon>Eukaryota</taxon>
        <taxon>Metazoa</taxon>
        <taxon>Ecdysozoa</taxon>
        <taxon>Arthropoda</taxon>
        <taxon>Hexapoda</taxon>
        <taxon>Insecta</taxon>
        <taxon>Pterygota</taxon>
        <taxon>Neoptera</taxon>
        <taxon>Endopterygota</taxon>
        <taxon>Lepidoptera</taxon>
        <taxon>Glossata</taxon>
        <taxon>Ditrysia</taxon>
        <taxon>Pyraloidea</taxon>
        <taxon>Pyralidae</taxon>
        <taxon>Galleriinae</taxon>
        <taxon>Galleria</taxon>
    </lineage>
</organism>
<dbReference type="PANTHER" id="PTHR47331">
    <property type="entry name" value="PHD-TYPE DOMAIN-CONTAINING PROTEIN"/>
    <property type="match status" value="1"/>
</dbReference>
<keyword evidence="2" id="KW-1185">Reference proteome</keyword>
<sequence length="416" mass="46888">MLFQGAQKDSFPEELRAIQTMQPVPSNSRIATLAPVLDGDGLLRVDTRTKSAPGVSENARSPIILDGRNYSVRLLILHQHIQSAHSFNELILNELRQKFWILRARSTIRSVVNTCLQCRRWKGKTINPKTGDLPSHRLDHHKRPFTHVGLDYFGPIIITIHRRHEKRYVALYTCLVTRAVHLEMVTSLSSDVVIMSLRRFIARRGSPSTIHSDNGTNFVGASPSPFMGGAWERLIRTVKTALRACLNGKILKEETLTTLLLEAEAIVNARPLTYVPSSLHAPEALTPFHFILGTSSTEPWTCSLTDADLVRRCDWKRVLRLADHFWARWLREYLPTLQPRGSNKEALKVCEGDVVLIADSTLPRGLWPLGRIVKVYPGQDGVVRVADVFTKGGTLRRPVRKLILLETEPRPAATSY</sequence>
<evidence type="ECO:0000259" key="1">
    <source>
        <dbReference type="PROSITE" id="PS50994"/>
    </source>
</evidence>
<dbReference type="Proteomes" id="UP001652740">
    <property type="component" value="Unplaced"/>
</dbReference>
<accession>A0ABM3MAB3</accession>
<dbReference type="Pfam" id="PF17921">
    <property type="entry name" value="Integrase_H2C2"/>
    <property type="match status" value="1"/>
</dbReference>
<gene>
    <name evidence="3" type="primary">LOC128200047</name>
</gene>
<dbReference type="Pfam" id="PF18701">
    <property type="entry name" value="DUF5641"/>
    <property type="match status" value="1"/>
</dbReference>
<name>A0ABM3MAB3_GALME</name>
<dbReference type="RefSeq" id="XP_052747990.1">
    <property type="nucleotide sequence ID" value="XM_052892030.1"/>
</dbReference>
<dbReference type="InterPro" id="IPR041588">
    <property type="entry name" value="Integrase_H2C2"/>
</dbReference>
<dbReference type="InterPro" id="IPR012337">
    <property type="entry name" value="RNaseH-like_sf"/>
</dbReference>
<protein>
    <submittedName>
        <fullName evidence="3">Uncharacterized protein LOC128200047</fullName>
    </submittedName>
</protein>
<dbReference type="InterPro" id="IPR040676">
    <property type="entry name" value="DUF5641"/>
</dbReference>
<dbReference type="Gene3D" id="3.30.420.10">
    <property type="entry name" value="Ribonuclease H-like superfamily/Ribonuclease H"/>
    <property type="match status" value="1"/>
</dbReference>
<dbReference type="InterPro" id="IPR036397">
    <property type="entry name" value="RNaseH_sf"/>
</dbReference>
<dbReference type="PROSITE" id="PS50994">
    <property type="entry name" value="INTEGRASE"/>
    <property type="match status" value="1"/>
</dbReference>
<dbReference type="Pfam" id="PF00665">
    <property type="entry name" value="rve"/>
    <property type="match status" value="1"/>
</dbReference>
<dbReference type="SUPFAM" id="SSF53098">
    <property type="entry name" value="Ribonuclease H-like"/>
    <property type="match status" value="1"/>
</dbReference>